<proteinExistence type="predicted"/>
<feature type="region of interest" description="Disordered" evidence="1">
    <location>
        <begin position="1"/>
        <end position="35"/>
    </location>
</feature>
<evidence type="ECO:0000313" key="3">
    <source>
        <dbReference type="Proteomes" id="UP000289738"/>
    </source>
</evidence>
<evidence type="ECO:0000313" key="2">
    <source>
        <dbReference type="EMBL" id="RYQ82984.1"/>
    </source>
</evidence>
<keyword evidence="3" id="KW-1185">Reference proteome</keyword>
<organism evidence="2 3">
    <name type="scientific">Arachis hypogaea</name>
    <name type="common">Peanut</name>
    <dbReference type="NCBI Taxonomy" id="3818"/>
    <lineage>
        <taxon>Eukaryota</taxon>
        <taxon>Viridiplantae</taxon>
        <taxon>Streptophyta</taxon>
        <taxon>Embryophyta</taxon>
        <taxon>Tracheophyta</taxon>
        <taxon>Spermatophyta</taxon>
        <taxon>Magnoliopsida</taxon>
        <taxon>eudicotyledons</taxon>
        <taxon>Gunneridae</taxon>
        <taxon>Pentapetalae</taxon>
        <taxon>rosids</taxon>
        <taxon>fabids</taxon>
        <taxon>Fabales</taxon>
        <taxon>Fabaceae</taxon>
        <taxon>Papilionoideae</taxon>
        <taxon>50 kb inversion clade</taxon>
        <taxon>dalbergioids sensu lato</taxon>
        <taxon>Dalbergieae</taxon>
        <taxon>Pterocarpus clade</taxon>
        <taxon>Arachis</taxon>
    </lineage>
</organism>
<feature type="compositionally biased region" description="Pro residues" evidence="1">
    <location>
        <begin position="303"/>
        <end position="314"/>
    </location>
</feature>
<gene>
    <name evidence="2" type="ORF">Ahy_B10g101594</name>
</gene>
<feature type="compositionally biased region" description="Gly residues" evidence="1">
    <location>
        <begin position="198"/>
        <end position="214"/>
    </location>
</feature>
<comment type="caution">
    <text evidence="2">The sequence shown here is derived from an EMBL/GenBank/DDBJ whole genome shotgun (WGS) entry which is preliminary data.</text>
</comment>
<name>A0A444WZU5_ARAHY</name>
<feature type="compositionally biased region" description="Polar residues" evidence="1">
    <location>
        <begin position="286"/>
        <end position="302"/>
    </location>
</feature>
<dbReference type="Proteomes" id="UP000289738">
    <property type="component" value="Chromosome B10"/>
</dbReference>
<sequence>MDTEKVSHISSSGKELMEEDEDRRNSRESEVNMEGSQIPEITVEKIEGIFNFRINEVAMKELRYPWWDTLIVKLFGRRISLLALTRRLEAMWGKMGSIEVIDLGNEFFIVNCGVVGHEKSNCPKTILENSEGIEVRVTEKEKEGVEGIEKTTTVDRVEEGNPDISKKDKERNEAYGPWMLVQRSTRGRKGAKKDNTTGGSGGMEKGANGKGWGSGTRYAVLRTQEDEVELEGSNEALNKENKLITSNRTHKTQNHAQTSKPASPRPGDQPNPTNPKPKKTFNSNSDEPITTQKIHEPISSNPGPLPSPFNPVPNKPNNIASSETKIVKNQHSHHPENWTCIQSNTQIDIQDTFIQDSFLAISTPMEEEINHPPDPKPPDLHSIETEIMLEAAMELEKEQEIQEKTDCHEDAIACNMQCEDKKLVPGDGD</sequence>
<accession>A0A444WZU5</accession>
<dbReference type="EMBL" id="SDMP01000020">
    <property type="protein sequence ID" value="RYQ82984.1"/>
    <property type="molecule type" value="Genomic_DNA"/>
</dbReference>
<protein>
    <recommendedName>
        <fullName evidence="4">DUF4283 domain-containing protein</fullName>
    </recommendedName>
</protein>
<evidence type="ECO:0000256" key="1">
    <source>
        <dbReference type="SAM" id="MobiDB-lite"/>
    </source>
</evidence>
<feature type="region of interest" description="Disordered" evidence="1">
    <location>
        <begin position="229"/>
        <end position="319"/>
    </location>
</feature>
<dbReference type="AlphaFoldDB" id="A0A444WZU5"/>
<feature type="compositionally biased region" description="Pro residues" evidence="1">
    <location>
        <begin position="263"/>
        <end position="275"/>
    </location>
</feature>
<reference evidence="2 3" key="1">
    <citation type="submission" date="2019-01" db="EMBL/GenBank/DDBJ databases">
        <title>Sequencing of cultivated peanut Arachis hypogaea provides insights into genome evolution and oil improvement.</title>
        <authorList>
            <person name="Chen X."/>
        </authorList>
    </citation>
    <scope>NUCLEOTIDE SEQUENCE [LARGE SCALE GENOMIC DNA]</scope>
    <source>
        <strain evidence="3">cv. Fuhuasheng</strain>
        <tissue evidence="2">Leaves</tissue>
    </source>
</reference>
<evidence type="ECO:0008006" key="4">
    <source>
        <dbReference type="Google" id="ProtNLM"/>
    </source>
</evidence>
<feature type="region of interest" description="Disordered" evidence="1">
    <location>
        <begin position="182"/>
        <end position="215"/>
    </location>
</feature>